<dbReference type="Proteomes" id="UP000254925">
    <property type="component" value="Unassembled WGS sequence"/>
</dbReference>
<dbReference type="InterPro" id="IPR055170">
    <property type="entry name" value="GFO_IDH_MocA-like_dom"/>
</dbReference>
<dbReference type="AlphaFoldDB" id="A0A370HMC2"/>
<dbReference type="EMBL" id="QQBB01000004">
    <property type="protein sequence ID" value="RDI59587.1"/>
    <property type="molecule type" value="Genomic_DNA"/>
</dbReference>
<protein>
    <submittedName>
        <fullName evidence="3">Putative dehydrogenase</fullName>
    </submittedName>
</protein>
<feature type="domain" description="GFO/IDH/MocA-like oxidoreductase" evidence="2">
    <location>
        <begin position="129"/>
        <end position="247"/>
    </location>
</feature>
<dbReference type="SUPFAM" id="SSF55347">
    <property type="entry name" value="Glyceraldehyde-3-phosphate dehydrogenase-like, C-terminal domain"/>
    <property type="match status" value="1"/>
</dbReference>
<evidence type="ECO:0000259" key="1">
    <source>
        <dbReference type="Pfam" id="PF01408"/>
    </source>
</evidence>
<feature type="domain" description="Gfo/Idh/MocA-like oxidoreductase N-terminal" evidence="1">
    <location>
        <begin position="2"/>
        <end position="119"/>
    </location>
</feature>
<dbReference type="Gene3D" id="3.30.360.10">
    <property type="entry name" value="Dihydrodipicolinate Reductase, domain 2"/>
    <property type="match status" value="1"/>
</dbReference>
<gene>
    <name evidence="3" type="ORF">DES45_104507</name>
</gene>
<dbReference type="GO" id="GO:0000166">
    <property type="term" value="F:nucleotide binding"/>
    <property type="evidence" value="ECO:0007669"/>
    <property type="project" value="InterPro"/>
</dbReference>
<dbReference type="InterPro" id="IPR036291">
    <property type="entry name" value="NAD(P)-bd_dom_sf"/>
</dbReference>
<name>A0A370HMC2_9HYPH</name>
<dbReference type="PANTHER" id="PTHR43377">
    <property type="entry name" value="BILIVERDIN REDUCTASE A"/>
    <property type="match status" value="1"/>
</dbReference>
<dbReference type="RefSeq" id="WP_114770444.1">
    <property type="nucleotide sequence ID" value="NZ_QQBB01000004.1"/>
</dbReference>
<evidence type="ECO:0000259" key="2">
    <source>
        <dbReference type="Pfam" id="PF22725"/>
    </source>
</evidence>
<reference evidence="3 4" key="1">
    <citation type="submission" date="2018-07" db="EMBL/GenBank/DDBJ databases">
        <title>Genomic Encyclopedia of Type Strains, Phase IV (KMG-IV): sequencing the most valuable type-strain genomes for metagenomic binning, comparative biology and taxonomic classification.</title>
        <authorList>
            <person name="Goeker M."/>
        </authorList>
    </citation>
    <scope>NUCLEOTIDE SEQUENCE [LARGE SCALE GENOMIC DNA]</scope>
    <source>
        <strain evidence="3 4">DSM 14364</strain>
    </source>
</reference>
<dbReference type="SUPFAM" id="SSF51735">
    <property type="entry name" value="NAD(P)-binding Rossmann-fold domains"/>
    <property type="match status" value="1"/>
</dbReference>
<organism evidence="3 4">
    <name type="scientific">Microvirga subterranea</name>
    <dbReference type="NCBI Taxonomy" id="186651"/>
    <lineage>
        <taxon>Bacteria</taxon>
        <taxon>Pseudomonadati</taxon>
        <taxon>Pseudomonadota</taxon>
        <taxon>Alphaproteobacteria</taxon>
        <taxon>Hyphomicrobiales</taxon>
        <taxon>Methylobacteriaceae</taxon>
        <taxon>Microvirga</taxon>
    </lineage>
</organism>
<comment type="caution">
    <text evidence="3">The sequence shown here is derived from an EMBL/GenBank/DDBJ whole genome shotgun (WGS) entry which is preliminary data.</text>
</comment>
<dbReference type="InterPro" id="IPR051450">
    <property type="entry name" value="Gfo/Idh/MocA_Oxidoreductases"/>
</dbReference>
<sequence length="344" mass="37487">MIRAAIVGLGWWGKHIVRRLQGSDRIQLVAALETSDAHAPFAAEHGLRYTTEWNDVLSDPNVDAVILCTPHSMHTQQVLAVAAAGKHVFCEKPLALTRADAELSVNACRAAGVMLGVGHERRFEPAAIELRRMIKEGALGTIMHVEGNFSHDKLAHVPESDWRASATDAPAAGMTAMGIHLTDLYLDLFGPISEVYAQTARRASRRPNGDVVSVHIRFASGATGYLNAILVTPLYIGMRVFGSEAWVEIRNHTHPDTPGLTTLTYQNRNGHHDTVEFPWEDAVRRNLEAFAEAIESGTRYPFTDAQKIANIATLEAICTSAAENRPVEIESNAGARLHPVAVTA</sequence>
<dbReference type="PANTHER" id="PTHR43377:SF1">
    <property type="entry name" value="BILIVERDIN REDUCTASE A"/>
    <property type="match status" value="1"/>
</dbReference>
<dbReference type="InterPro" id="IPR000683">
    <property type="entry name" value="Gfo/Idh/MocA-like_OxRdtase_N"/>
</dbReference>
<dbReference type="Pfam" id="PF01408">
    <property type="entry name" value="GFO_IDH_MocA"/>
    <property type="match status" value="1"/>
</dbReference>
<evidence type="ECO:0000313" key="3">
    <source>
        <dbReference type="EMBL" id="RDI59587.1"/>
    </source>
</evidence>
<proteinExistence type="predicted"/>
<dbReference type="Pfam" id="PF22725">
    <property type="entry name" value="GFO_IDH_MocA_C3"/>
    <property type="match status" value="1"/>
</dbReference>
<accession>A0A370HMC2</accession>
<keyword evidence="4" id="KW-1185">Reference proteome</keyword>
<evidence type="ECO:0000313" key="4">
    <source>
        <dbReference type="Proteomes" id="UP000254925"/>
    </source>
</evidence>
<dbReference type="OrthoDB" id="9774191at2"/>
<dbReference type="Gene3D" id="3.40.50.720">
    <property type="entry name" value="NAD(P)-binding Rossmann-like Domain"/>
    <property type="match status" value="1"/>
</dbReference>